<evidence type="ECO:0000313" key="2">
    <source>
        <dbReference type="Proteomes" id="UP000185062"/>
    </source>
</evidence>
<dbReference type="EMBL" id="FSRO01000001">
    <property type="protein sequence ID" value="SIO08631.1"/>
    <property type="molecule type" value="Genomic_DNA"/>
</dbReference>
<name>A0A1N6GM96_9PROT</name>
<reference evidence="1 2" key="1">
    <citation type="submission" date="2016-12" db="EMBL/GenBank/DDBJ databases">
        <authorList>
            <person name="Song W.-J."/>
            <person name="Kurnit D.M."/>
        </authorList>
    </citation>
    <scope>NUCLEOTIDE SEQUENCE [LARGE SCALE GENOMIC DNA]</scope>
    <source>
        <strain evidence="1 2">ATCC 49181</strain>
    </source>
</reference>
<organism evidence="1 2">
    <name type="scientific">Nitrosomonas cryotolerans ATCC 49181</name>
    <dbReference type="NCBI Taxonomy" id="1131553"/>
    <lineage>
        <taxon>Bacteria</taxon>
        <taxon>Pseudomonadati</taxon>
        <taxon>Pseudomonadota</taxon>
        <taxon>Betaproteobacteria</taxon>
        <taxon>Nitrosomonadales</taxon>
        <taxon>Nitrosomonadaceae</taxon>
        <taxon>Nitrosomonas</taxon>
    </lineage>
</organism>
<accession>A0A1N6GM96</accession>
<keyword evidence="2" id="KW-1185">Reference proteome</keyword>
<evidence type="ECO:0000313" key="1">
    <source>
        <dbReference type="EMBL" id="SIO08631.1"/>
    </source>
</evidence>
<dbReference type="AlphaFoldDB" id="A0A1N6GM96"/>
<sequence>MKKTINIFIILACCIQNSVWSSEYVLQRSTLISPIGQSFDTLRGDIDITGTMTINDSNVVQSIIVCSVDTPPTCLSVEIKADIISTGVNDSSVILRFVDGRVLEHFLLSLDPIMTLINDSGFVEVEQWVPSQSLSDSDRQQIQKMFVNPTPVEFTGNERFSSPIINMLFSLGFIPFSE</sequence>
<protein>
    <submittedName>
        <fullName evidence="1">Uncharacterized protein</fullName>
    </submittedName>
</protein>
<dbReference type="Proteomes" id="UP000185062">
    <property type="component" value="Unassembled WGS sequence"/>
</dbReference>
<gene>
    <name evidence="1" type="ORF">SAMN02743940_0772</name>
</gene>
<proteinExistence type="predicted"/>
<dbReference type="RefSeq" id="WP_028462184.1">
    <property type="nucleotide sequence ID" value="NZ_FSRO01000001.1"/>
</dbReference>